<dbReference type="InterPro" id="IPR001214">
    <property type="entry name" value="SET_dom"/>
</dbReference>
<keyword evidence="8" id="KW-1185">Reference proteome</keyword>
<dbReference type="PROSITE" id="PS50280">
    <property type="entry name" value="SET"/>
    <property type="match status" value="1"/>
</dbReference>
<dbReference type="PROSITE" id="PS50865">
    <property type="entry name" value="ZF_MYND_2"/>
    <property type="match status" value="1"/>
</dbReference>
<accession>A0A367JER0</accession>
<evidence type="ECO:0000313" key="7">
    <source>
        <dbReference type="EMBL" id="RCH88397.1"/>
    </source>
</evidence>
<gene>
    <name evidence="7" type="primary">SMYD3_1</name>
    <name evidence="7" type="ORF">CU098_002662</name>
</gene>
<comment type="caution">
    <text evidence="7">The sequence shown here is derived from an EMBL/GenBank/DDBJ whole genome shotgun (WGS) entry which is preliminary data.</text>
</comment>
<evidence type="ECO:0000256" key="1">
    <source>
        <dbReference type="ARBA" id="ARBA00022723"/>
    </source>
</evidence>
<dbReference type="SUPFAM" id="SSF82199">
    <property type="entry name" value="SET domain"/>
    <property type="match status" value="1"/>
</dbReference>
<dbReference type="PROSITE" id="PS01360">
    <property type="entry name" value="ZF_MYND_1"/>
    <property type="match status" value="1"/>
</dbReference>
<dbReference type="GO" id="GO:0008270">
    <property type="term" value="F:zinc ion binding"/>
    <property type="evidence" value="ECO:0007669"/>
    <property type="project" value="UniProtKB-KW"/>
</dbReference>
<dbReference type="Gene3D" id="1.10.220.160">
    <property type="match status" value="1"/>
</dbReference>
<reference evidence="7 8" key="1">
    <citation type="journal article" date="2018" name="G3 (Bethesda)">
        <title>Phylogenetic and Phylogenomic Definition of Rhizopus Species.</title>
        <authorList>
            <person name="Gryganskyi A.P."/>
            <person name="Golan J."/>
            <person name="Dolatabadi S."/>
            <person name="Mondo S."/>
            <person name="Robb S."/>
            <person name="Idnurm A."/>
            <person name="Muszewska A."/>
            <person name="Steczkiewicz K."/>
            <person name="Masonjones S."/>
            <person name="Liao H.L."/>
            <person name="Gajdeczka M.T."/>
            <person name="Anike F."/>
            <person name="Vuek A."/>
            <person name="Anishchenko I.M."/>
            <person name="Voigt K."/>
            <person name="de Hoog G.S."/>
            <person name="Smith M.E."/>
            <person name="Heitman J."/>
            <person name="Vilgalys R."/>
            <person name="Stajich J.E."/>
        </authorList>
    </citation>
    <scope>NUCLEOTIDE SEQUENCE [LARGE SCALE GENOMIC DNA]</scope>
    <source>
        <strain evidence="7 8">LSU 92-RS-03</strain>
    </source>
</reference>
<evidence type="ECO:0000259" key="6">
    <source>
        <dbReference type="PROSITE" id="PS50865"/>
    </source>
</evidence>
<dbReference type="STRING" id="4846.A0A367JER0"/>
<sequence>MESYLEQFSLKLIDSCHATRGRYIQTTQTIPKGHQVITSEPLAVVIFSESQRDYCNYCFKKNPRQRCSRCKKAYFCDVFCFQKAWASYHQFNCGTCVNPELDMLEKVAVNVEQYQKMIRGNNPIDVTMEAFFSLTGHSAAQPAQLVAHYRQLAQTAIKKEHLHTDLEKLVHYQCVFASNNFTIDDAELFAIGQGTYPIASLFNHSCRPNAVVLFEGTLAKIRVIEDIPAHTEITIAYLDAAHSKRYRQKTLKEKYFFDCGCMRCGTHNEIDRMLGEEEDEWDRAAQVLGQDNNQSTNIKKQIKEWDIVRLSSLDNLDPTSSLSHYTHHFLNSSKDVESLMFKESTEFSKLSTLKMCSRMFYDAMGEGQWPEAARLGMYVLVQYRLIYPANHPMLAQHYLTLAKGHWNALVQTAEEIYEEYFEKWIALAQKTILITFGVKSSLWKEVMELASLQ</sequence>
<feature type="domain" description="SET" evidence="5">
    <location>
        <begin position="6"/>
        <end position="238"/>
    </location>
</feature>
<dbReference type="PANTHER" id="PTHR12197:SF251">
    <property type="entry name" value="EG:BACR7C10.4 PROTEIN"/>
    <property type="match status" value="1"/>
</dbReference>
<name>A0A367JER0_RHIST</name>
<dbReference type="SMART" id="SM00317">
    <property type="entry name" value="SET"/>
    <property type="match status" value="1"/>
</dbReference>
<dbReference type="Pfam" id="PF01753">
    <property type="entry name" value="zf-MYND"/>
    <property type="match status" value="1"/>
</dbReference>
<dbReference type="PANTHER" id="PTHR12197">
    <property type="entry name" value="HISTONE-LYSINE N-METHYLTRANSFERASE SMYD"/>
    <property type="match status" value="1"/>
</dbReference>
<dbReference type="InterPro" id="IPR046341">
    <property type="entry name" value="SET_dom_sf"/>
</dbReference>
<dbReference type="Gene3D" id="1.25.40.10">
    <property type="entry name" value="Tetratricopeptide repeat domain"/>
    <property type="match status" value="1"/>
</dbReference>
<proteinExistence type="predicted"/>
<dbReference type="Pfam" id="PF00856">
    <property type="entry name" value="SET"/>
    <property type="match status" value="1"/>
</dbReference>
<dbReference type="OrthoDB" id="5945798at2759"/>
<dbReference type="Gene3D" id="2.170.270.10">
    <property type="entry name" value="SET domain"/>
    <property type="match status" value="1"/>
</dbReference>
<evidence type="ECO:0000256" key="3">
    <source>
        <dbReference type="ARBA" id="ARBA00022833"/>
    </source>
</evidence>
<feature type="domain" description="MYND-type" evidence="6">
    <location>
        <begin position="55"/>
        <end position="93"/>
    </location>
</feature>
<dbReference type="Gene3D" id="6.10.140.2220">
    <property type="match status" value="1"/>
</dbReference>
<dbReference type="InterPro" id="IPR011990">
    <property type="entry name" value="TPR-like_helical_dom_sf"/>
</dbReference>
<dbReference type="InterPro" id="IPR002893">
    <property type="entry name" value="Znf_MYND"/>
</dbReference>
<dbReference type="InterPro" id="IPR050869">
    <property type="entry name" value="H3K4_H4K5_MeTrfase"/>
</dbReference>
<dbReference type="AlphaFoldDB" id="A0A367JER0"/>
<evidence type="ECO:0000256" key="4">
    <source>
        <dbReference type="PROSITE-ProRule" id="PRU00134"/>
    </source>
</evidence>
<dbReference type="EMBL" id="PJQM01003528">
    <property type="protein sequence ID" value="RCH88397.1"/>
    <property type="molecule type" value="Genomic_DNA"/>
</dbReference>
<protein>
    <submittedName>
        <fullName evidence="7">SET and MYND domain-containing protein 3</fullName>
    </submittedName>
</protein>
<keyword evidence="1" id="KW-0479">Metal-binding</keyword>
<evidence type="ECO:0000259" key="5">
    <source>
        <dbReference type="PROSITE" id="PS50280"/>
    </source>
</evidence>
<keyword evidence="3" id="KW-0862">Zinc</keyword>
<dbReference type="GO" id="GO:0005634">
    <property type="term" value="C:nucleus"/>
    <property type="evidence" value="ECO:0007669"/>
    <property type="project" value="TreeGrafter"/>
</dbReference>
<organism evidence="7 8">
    <name type="scientific">Rhizopus stolonifer</name>
    <name type="common">Rhizopus nigricans</name>
    <dbReference type="NCBI Taxonomy" id="4846"/>
    <lineage>
        <taxon>Eukaryota</taxon>
        <taxon>Fungi</taxon>
        <taxon>Fungi incertae sedis</taxon>
        <taxon>Mucoromycota</taxon>
        <taxon>Mucoromycotina</taxon>
        <taxon>Mucoromycetes</taxon>
        <taxon>Mucorales</taxon>
        <taxon>Mucorineae</taxon>
        <taxon>Rhizopodaceae</taxon>
        <taxon>Rhizopus</taxon>
    </lineage>
</organism>
<evidence type="ECO:0000313" key="8">
    <source>
        <dbReference type="Proteomes" id="UP000253551"/>
    </source>
</evidence>
<dbReference type="Proteomes" id="UP000253551">
    <property type="component" value="Unassembled WGS sequence"/>
</dbReference>
<keyword evidence="2 4" id="KW-0863">Zinc-finger</keyword>
<evidence type="ECO:0000256" key="2">
    <source>
        <dbReference type="ARBA" id="ARBA00022771"/>
    </source>
</evidence>